<protein>
    <recommendedName>
        <fullName evidence="3">Sel1 repeat family protein</fullName>
    </recommendedName>
</protein>
<sequence length="164" mass="17753">MPALICPAQRFVIDRVNANLPSTIAHSEKRVPDPLTIFYRMLVQPARNEKAQGRSIELAGAKETGVMGNSSKSAQFLMESRLSHATSGSAEACFDLGVAYSCGTGGMPVDLVEAHKWFNLAALRGSEEGQSMRAEIAEEMTARQIAEAQRQARAWMVTTQIGVA</sequence>
<evidence type="ECO:0000313" key="1">
    <source>
        <dbReference type="EMBL" id="MDR7156533.1"/>
    </source>
</evidence>
<comment type="caution">
    <text evidence="1">The sequence shown here is derived from an EMBL/GenBank/DDBJ whole genome shotgun (WGS) entry which is preliminary data.</text>
</comment>
<dbReference type="EMBL" id="JAVDWV010000017">
    <property type="protein sequence ID" value="MDR7156533.1"/>
    <property type="molecule type" value="Genomic_DNA"/>
</dbReference>
<dbReference type="InterPro" id="IPR006597">
    <property type="entry name" value="Sel1-like"/>
</dbReference>
<dbReference type="InterPro" id="IPR011990">
    <property type="entry name" value="TPR-like_helical_dom_sf"/>
</dbReference>
<dbReference type="SUPFAM" id="SSF81901">
    <property type="entry name" value="HCP-like"/>
    <property type="match status" value="1"/>
</dbReference>
<dbReference type="Gene3D" id="1.25.40.10">
    <property type="entry name" value="Tetratricopeptide repeat domain"/>
    <property type="match status" value="1"/>
</dbReference>
<organism evidence="1 2">
    <name type="scientific">Sphingobium xenophagum</name>
    <dbReference type="NCBI Taxonomy" id="121428"/>
    <lineage>
        <taxon>Bacteria</taxon>
        <taxon>Pseudomonadati</taxon>
        <taxon>Pseudomonadota</taxon>
        <taxon>Alphaproteobacteria</taxon>
        <taxon>Sphingomonadales</taxon>
        <taxon>Sphingomonadaceae</taxon>
        <taxon>Sphingobium</taxon>
    </lineage>
</organism>
<keyword evidence="2" id="KW-1185">Reference proteome</keyword>
<name>A0ABU1X4M1_SPHXE</name>
<evidence type="ECO:0008006" key="3">
    <source>
        <dbReference type="Google" id="ProtNLM"/>
    </source>
</evidence>
<evidence type="ECO:0000313" key="2">
    <source>
        <dbReference type="Proteomes" id="UP001267638"/>
    </source>
</evidence>
<reference evidence="1 2" key="1">
    <citation type="submission" date="2023-07" db="EMBL/GenBank/DDBJ databases">
        <title>Sorghum-associated microbial communities from plants grown in Nebraska, USA.</title>
        <authorList>
            <person name="Schachtman D."/>
        </authorList>
    </citation>
    <scope>NUCLEOTIDE SEQUENCE [LARGE SCALE GENOMIC DNA]</scope>
    <source>
        <strain evidence="1 2">4256</strain>
    </source>
</reference>
<dbReference type="Pfam" id="PF08238">
    <property type="entry name" value="Sel1"/>
    <property type="match status" value="1"/>
</dbReference>
<gene>
    <name evidence="1" type="ORF">J2W40_003377</name>
</gene>
<dbReference type="SMART" id="SM00671">
    <property type="entry name" value="SEL1"/>
    <property type="match status" value="1"/>
</dbReference>
<dbReference type="Proteomes" id="UP001267638">
    <property type="component" value="Unassembled WGS sequence"/>
</dbReference>
<proteinExistence type="predicted"/>
<accession>A0ABU1X4M1</accession>